<sequence length="121" mass="13421">MARETVGGRIDVAIDGVPYSTAGEIDLDESNIEPDAVVNQDGTINRTVKPSPYSAKVKMRNTKDLNIQTLMGKIFDLTLSEKDIRRTTLFTDAFIKGKASRNTATGEYSEFEIVSDKLTRF</sequence>
<organism evidence="1 2">
    <name type="scientific">Hyphomicrobium denitrificans (strain ATCC 51888 / DSM 1869 / NCIMB 11706 / TK 0415)</name>
    <dbReference type="NCBI Taxonomy" id="582899"/>
    <lineage>
        <taxon>Bacteria</taxon>
        <taxon>Pseudomonadati</taxon>
        <taxon>Pseudomonadota</taxon>
        <taxon>Alphaproteobacteria</taxon>
        <taxon>Hyphomicrobiales</taxon>
        <taxon>Hyphomicrobiaceae</taxon>
        <taxon>Hyphomicrobium</taxon>
    </lineage>
</organism>
<evidence type="ECO:0000313" key="1">
    <source>
        <dbReference type="EMBL" id="ADJ23040.1"/>
    </source>
</evidence>
<dbReference type="OrthoDB" id="8161260at2"/>
<evidence type="ECO:0008006" key="3">
    <source>
        <dbReference type="Google" id="ProtNLM"/>
    </source>
</evidence>
<keyword evidence="2" id="KW-1185">Reference proteome</keyword>
<name>D8JWC7_HYPDA</name>
<reference evidence="2" key="1">
    <citation type="journal article" date="2011" name="J. Bacteriol.">
        <title>Genome sequences of eight morphologically diverse alphaproteobacteria.</title>
        <authorList>
            <consortium name="US DOE Joint Genome Institute"/>
            <person name="Brown P.J."/>
            <person name="Kysela D.T."/>
            <person name="Buechlein A."/>
            <person name="Hemmerich C."/>
            <person name="Brun Y.V."/>
        </authorList>
    </citation>
    <scope>NUCLEOTIDE SEQUENCE [LARGE SCALE GENOMIC DNA]</scope>
    <source>
        <strain evidence="2">ATCC 51888 / DSM 1869 / NCIB 11706 / TK 0415</strain>
    </source>
</reference>
<gene>
    <name evidence="1" type="ordered locus">Hden_1228</name>
</gene>
<evidence type="ECO:0000313" key="2">
    <source>
        <dbReference type="Proteomes" id="UP000002033"/>
    </source>
</evidence>
<dbReference type="STRING" id="582899.Hden_1228"/>
<dbReference type="HOGENOM" id="CLU_2034910_0_0_5"/>
<proteinExistence type="predicted"/>
<dbReference type="InterPro" id="IPR019596">
    <property type="entry name" value="Phage_Mu_GpM_tail_tub"/>
</dbReference>
<protein>
    <recommendedName>
        <fullName evidence="3">Phage tail protein</fullName>
    </recommendedName>
</protein>
<dbReference type="RefSeq" id="WP_013215255.1">
    <property type="nucleotide sequence ID" value="NC_014313.1"/>
</dbReference>
<dbReference type="EMBL" id="CP002083">
    <property type="protein sequence ID" value="ADJ23040.1"/>
    <property type="molecule type" value="Genomic_DNA"/>
</dbReference>
<dbReference type="Proteomes" id="UP000002033">
    <property type="component" value="Chromosome"/>
</dbReference>
<dbReference type="KEGG" id="hdn:Hden_1228"/>
<dbReference type="Pfam" id="PF10618">
    <property type="entry name" value="Tail_tube"/>
    <property type="match status" value="1"/>
</dbReference>
<dbReference type="AlphaFoldDB" id="D8JWC7"/>
<accession>D8JWC7</accession>